<reference evidence="2 3" key="1">
    <citation type="submission" date="2019-01" db="EMBL/GenBank/DDBJ databases">
        <title>Zoogloea oleivorans genome sequencing and assembly.</title>
        <authorList>
            <person name="Tancsics A."/>
            <person name="Farkas M."/>
            <person name="Kriszt B."/>
            <person name="Maroti G."/>
            <person name="Horvath B."/>
        </authorList>
    </citation>
    <scope>NUCLEOTIDE SEQUENCE [LARGE SCALE GENOMIC DNA]</scope>
    <source>
        <strain evidence="2 3">Buc</strain>
    </source>
</reference>
<dbReference type="RefSeq" id="WP_148580412.1">
    <property type="nucleotide sequence ID" value="NZ_SDKK01000017.1"/>
</dbReference>
<keyword evidence="3" id="KW-1185">Reference proteome</keyword>
<feature type="compositionally biased region" description="Polar residues" evidence="1">
    <location>
        <begin position="57"/>
        <end position="71"/>
    </location>
</feature>
<proteinExistence type="predicted"/>
<dbReference type="AlphaFoldDB" id="A0A6C2CMT3"/>
<protein>
    <submittedName>
        <fullName evidence="2">Uncharacterized protein</fullName>
    </submittedName>
</protein>
<feature type="region of interest" description="Disordered" evidence="1">
    <location>
        <begin position="52"/>
        <end position="71"/>
    </location>
</feature>
<dbReference type="Proteomes" id="UP000389128">
    <property type="component" value="Unassembled WGS sequence"/>
</dbReference>
<gene>
    <name evidence="2" type="ORF">ETQ85_17685</name>
</gene>
<sequence>MFFADGSMCPLSDLSRTVQWRATTAAGETEVFHLKIIADDWAGTGGTVEAVNAADQKLSTESQQTPRSAQN</sequence>
<name>A0A6C2CMT3_9RHOO</name>
<accession>A0A6C2CMT3</accession>
<evidence type="ECO:0000313" key="2">
    <source>
        <dbReference type="EMBL" id="TYC54719.1"/>
    </source>
</evidence>
<organism evidence="2 3">
    <name type="scientific">Zoogloea oleivorans</name>
    <dbReference type="NCBI Taxonomy" id="1552750"/>
    <lineage>
        <taxon>Bacteria</taxon>
        <taxon>Pseudomonadati</taxon>
        <taxon>Pseudomonadota</taxon>
        <taxon>Betaproteobacteria</taxon>
        <taxon>Rhodocyclales</taxon>
        <taxon>Zoogloeaceae</taxon>
        <taxon>Zoogloea</taxon>
    </lineage>
</organism>
<dbReference type="EMBL" id="SDKK01000017">
    <property type="protein sequence ID" value="TYC54719.1"/>
    <property type="molecule type" value="Genomic_DNA"/>
</dbReference>
<comment type="caution">
    <text evidence="2">The sequence shown here is derived from an EMBL/GenBank/DDBJ whole genome shotgun (WGS) entry which is preliminary data.</text>
</comment>
<evidence type="ECO:0000313" key="3">
    <source>
        <dbReference type="Proteomes" id="UP000389128"/>
    </source>
</evidence>
<evidence type="ECO:0000256" key="1">
    <source>
        <dbReference type="SAM" id="MobiDB-lite"/>
    </source>
</evidence>